<dbReference type="SFLD" id="SFLDS00029">
    <property type="entry name" value="Radical_SAM"/>
    <property type="match status" value="1"/>
</dbReference>
<accession>A0A0F9AG43</accession>
<keyword evidence="1" id="KW-0949">S-adenosyl-L-methionine</keyword>
<evidence type="ECO:0000256" key="2">
    <source>
        <dbReference type="ARBA" id="ARBA00022723"/>
    </source>
</evidence>
<organism evidence="6">
    <name type="scientific">marine sediment metagenome</name>
    <dbReference type="NCBI Taxonomy" id="412755"/>
    <lineage>
        <taxon>unclassified sequences</taxon>
        <taxon>metagenomes</taxon>
        <taxon>ecological metagenomes</taxon>
    </lineage>
</organism>
<keyword evidence="4" id="KW-0411">Iron-sulfur</keyword>
<dbReference type="EMBL" id="LAZR01042901">
    <property type="protein sequence ID" value="KKL08375.1"/>
    <property type="molecule type" value="Genomic_DNA"/>
</dbReference>
<dbReference type="InterPro" id="IPR013785">
    <property type="entry name" value="Aldolase_TIM"/>
</dbReference>
<evidence type="ECO:0000313" key="6">
    <source>
        <dbReference type="EMBL" id="KKL08375.1"/>
    </source>
</evidence>
<dbReference type="PANTHER" id="PTHR11228:SF7">
    <property type="entry name" value="PQQA PEPTIDE CYCLASE"/>
    <property type="match status" value="1"/>
</dbReference>
<sequence length="356" mass="39294">LKPAWHQEQIDTFREGKIPPPVHIHMILSDLCNQDCSFCAYRMSTGLSSELFVGDSARAMVGTNNPKRQMPTDKALEIIEDCAEMGVKAIQFTGGGEPTVHPQHLEIFHRAQSLGMDTALVTNGLKLDPTSPVIRALKWIRVSIDAGDAEAYARVRRVSPGQFRMVWHNVVALANAPYTGTLGIGFVVTPENYHGLVEAAMRAEGAGADNMRVGAVFSKAGLAYYGRGDLIPRIVKEIAAAKDKMARLGSDFDVIDLFGRRLGDLEEGSPDNSECHYQHFTIFIGGDLNVYRCCNTAYTMLGKVGSLKEQRFLDFMRGAAQAYYPFDARGCRYCQFIGQNKAIRSLITPPDHVNFV</sequence>
<keyword evidence="2" id="KW-0479">Metal-binding</keyword>
<evidence type="ECO:0000256" key="4">
    <source>
        <dbReference type="ARBA" id="ARBA00023014"/>
    </source>
</evidence>
<evidence type="ECO:0000259" key="5">
    <source>
        <dbReference type="PROSITE" id="PS51918"/>
    </source>
</evidence>
<dbReference type="GO" id="GO:0051536">
    <property type="term" value="F:iron-sulfur cluster binding"/>
    <property type="evidence" value="ECO:0007669"/>
    <property type="project" value="UniProtKB-KW"/>
</dbReference>
<dbReference type="Gene3D" id="3.20.20.70">
    <property type="entry name" value="Aldolase class I"/>
    <property type="match status" value="1"/>
</dbReference>
<gene>
    <name evidence="6" type="ORF">LCGC14_2576480</name>
</gene>
<dbReference type="GO" id="GO:0046872">
    <property type="term" value="F:metal ion binding"/>
    <property type="evidence" value="ECO:0007669"/>
    <property type="project" value="UniProtKB-KW"/>
</dbReference>
<dbReference type="SFLD" id="SFLDG01067">
    <property type="entry name" value="SPASM/twitch_domain_containing"/>
    <property type="match status" value="1"/>
</dbReference>
<dbReference type="AlphaFoldDB" id="A0A0F9AG43"/>
<feature type="domain" description="Radical SAM core" evidence="5">
    <location>
        <begin position="18"/>
        <end position="256"/>
    </location>
</feature>
<dbReference type="CDD" id="cd01335">
    <property type="entry name" value="Radical_SAM"/>
    <property type="match status" value="1"/>
</dbReference>
<dbReference type="InterPro" id="IPR058240">
    <property type="entry name" value="rSAM_sf"/>
</dbReference>
<dbReference type="Pfam" id="PF04055">
    <property type="entry name" value="Radical_SAM"/>
    <property type="match status" value="1"/>
</dbReference>
<dbReference type="PANTHER" id="PTHR11228">
    <property type="entry name" value="RADICAL SAM DOMAIN PROTEIN"/>
    <property type="match status" value="1"/>
</dbReference>
<reference evidence="6" key="1">
    <citation type="journal article" date="2015" name="Nature">
        <title>Complex archaea that bridge the gap between prokaryotes and eukaryotes.</title>
        <authorList>
            <person name="Spang A."/>
            <person name="Saw J.H."/>
            <person name="Jorgensen S.L."/>
            <person name="Zaremba-Niedzwiedzka K."/>
            <person name="Martijn J."/>
            <person name="Lind A.E."/>
            <person name="van Eijk R."/>
            <person name="Schleper C."/>
            <person name="Guy L."/>
            <person name="Ettema T.J."/>
        </authorList>
    </citation>
    <scope>NUCLEOTIDE SEQUENCE</scope>
</reference>
<feature type="non-terminal residue" evidence="6">
    <location>
        <position position="1"/>
    </location>
</feature>
<dbReference type="PROSITE" id="PS51918">
    <property type="entry name" value="RADICAL_SAM"/>
    <property type="match status" value="1"/>
</dbReference>
<comment type="caution">
    <text evidence="6">The sequence shown here is derived from an EMBL/GenBank/DDBJ whole genome shotgun (WGS) entry which is preliminary data.</text>
</comment>
<proteinExistence type="predicted"/>
<dbReference type="InterPro" id="IPR050377">
    <property type="entry name" value="Radical_SAM_PqqE_MftC-like"/>
</dbReference>
<evidence type="ECO:0000256" key="3">
    <source>
        <dbReference type="ARBA" id="ARBA00023004"/>
    </source>
</evidence>
<name>A0A0F9AG43_9ZZZZ</name>
<dbReference type="GO" id="GO:0003824">
    <property type="term" value="F:catalytic activity"/>
    <property type="evidence" value="ECO:0007669"/>
    <property type="project" value="InterPro"/>
</dbReference>
<dbReference type="SUPFAM" id="SSF102114">
    <property type="entry name" value="Radical SAM enzymes"/>
    <property type="match status" value="1"/>
</dbReference>
<protein>
    <recommendedName>
        <fullName evidence="5">Radical SAM core domain-containing protein</fullName>
    </recommendedName>
</protein>
<keyword evidence="3" id="KW-0408">Iron</keyword>
<dbReference type="InterPro" id="IPR007197">
    <property type="entry name" value="rSAM"/>
</dbReference>
<evidence type="ECO:0000256" key="1">
    <source>
        <dbReference type="ARBA" id="ARBA00022691"/>
    </source>
</evidence>